<dbReference type="InterPro" id="IPR001969">
    <property type="entry name" value="Aspartic_peptidase_AS"/>
</dbReference>
<evidence type="ECO:0000313" key="2">
    <source>
        <dbReference type="EMBL" id="VFQ65802.1"/>
    </source>
</evidence>
<name>A0A484KUU2_9ASTE</name>
<dbReference type="SUPFAM" id="SSF50630">
    <property type="entry name" value="Acid proteases"/>
    <property type="match status" value="1"/>
</dbReference>
<sequence>MEIDDEGNPVQEKLDSVEEQEVETLEEAEISFNAILGRPTTTTMKLLGSISSKEVLLLVDSGSTHNFISDSVVRDLNLPTLSIPTFGVQIGDGSVVRCNQICKGIEVMISGLKITQDFYPFSLVGSDLVLGIKWLASLNTIQANWNELFLAFWVDGKQYKLQGVPRLERQQPSLHSMHSLELKLRSGHSGSLKLDDLMTEPVEEASWEDYDLLLQQFPEFRLEDKSVFQGESIDTNPKPIRTYQRRKRRA</sequence>
<protein>
    <submittedName>
        <fullName evidence="2">Uncharacterized protein</fullName>
    </submittedName>
</protein>
<reference evidence="2 3" key="1">
    <citation type="submission" date="2018-04" db="EMBL/GenBank/DDBJ databases">
        <authorList>
            <person name="Vogel A."/>
        </authorList>
    </citation>
    <scope>NUCLEOTIDE SEQUENCE [LARGE SCALE GENOMIC DNA]</scope>
</reference>
<dbReference type="GO" id="GO:0006508">
    <property type="term" value="P:proteolysis"/>
    <property type="evidence" value="ECO:0007669"/>
    <property type="project" value="InterPro"/>
</dbReference>
<gene>
    <name evidence="2" type="ORF">CCAM_LOCUS7578</name>
</gene>
<keyword evidence="3" id="KW-1185">Reference proteome</keyword>
<feature type="region of interest" description="Disordered" evidence="1">
    <location>
        <begin position="231"/>
        <end position="250"/>
    </location>
</feature>
<accession>A0A484KUU2</accession>
<organism evidence="2 3">
    <name type="scientific">Cuscuta campestris</name>
    <dbReference type="NCBI Taxonomy" id="132261"/>
    <lineage>
        <taxon>Eukaryota</taxon>
        <taxon>Viridiplantae</taxon>
        <taxon>Streptophyta</taxon>
        <taxon>Embryophyta</taxon>
        <taxon>Tracheophyta</taxon>
        <taxon>Spermatophyta</taxon>
        <taxon>Magnoliopsida</taxon>
        <taxon>eudicotyledons</taxon>
        <taxon>Gunneridae</taxon>
        <taxon>Pentapetalae</taxon>
        <taxon>asterids</taxon>
        <taxon>lamiids</taxon>
        <taxon>Solanales</taxon>
        <taxon>Convolvulaceae</taxon>
        <taxon>Cuscuteae</taxon>
        <taxon>Cuscuta</taxon>
        <taxon>Cuscuta subgen. Grammica</taxon>
        <taxon>Cuscuta sect. Cleistogrammica</taxon>
    </lineage>
</organism>
<evidence type="ECO:0000313" key="3">
    <source>
        <dbReference type="Proteomes" id="UP000595140"/>
    </source>
</evidence>
<proteinExistence type="predicted"/>
<dbReference type="AlphaFoldDB" id="A0A484KUU2"/>
<dbReference type="Pfam" id="PF08284">
    <property type="entry name" value="RVP_2"/>
    <property type="match status" value="1"/>
</dbReference>
<dbReference type="EMBL" id="OOIL02000495">
    <property type="protein sequence ID" value="VFQ65802.1"/>
    <property type="molecule type" value="Genomic_DNA"/>
</dbReference>
<dbReference type="CDD" id="cd00303">
    <property type="entry name" value="retropepsin_like"/>
    <property type="match status" value="1"/>
</dbReference>
<dbReference type="PROSITE" id="PS00141">
    <property type="entry name" value="ASP_PROTEASE"/>
    <property type="match status" value="1"/>
</dbReference>
<dbReference type="Proteomes" id="UP000595140">
    <property type="component" value="Unassembled WGS sequence"/>
</dbReference>
<evidence type="ECO:0000256" key="1">
    <source>
        <dbReference type="SAM" id="MobiDB-lite"/>
    </source>
</evidence>
<dbReference type="GO" id="GO:0004190">
    <property type="term" value="F:aspartic-type endopeptidase activity"/>
    <property type="evidence" value="ECO:0007669"/>
    <property type="project" value="InterPro"/>
</dbReference>
<dbReference type="Gene3D" id="2.40.70.10">
    <property type="entry name" value="Acid Proteases"/>
    <property type="match status" value="1"/>
</dbReference>
<dbReference type="OrthoDB" id="1719340at2759"/>
<dbReference type="InterPro" id="IPR021109">
    <property type="entry name" value="Peptidase_aspartic_dom_sf"/>
</dbReference>